<dbReference type="Gene3D" id="1.10.150.50">
    <property type="entry name" value="Transcription Factor, Ets-1"/>
    <property type="match status" value="3"/>
</dbReference>
<dbReference type="InterPro" id="IPR037622">
    <property type="entry name" value="LIP-1_SAM_3"/>
</dbReference>
<feature type="coiled-coil region" evidence="7">
    <location>
        <begin position="317"/>
        <end position="449"/>
    </location>
</feature>
<dbReference type="Pfam" id="PF00536">
    <property type="entry name" value="SAM_1"/>
    <property type="match status" value="2"/>
</dbReference>
<evidence type="ECO:0000256" key="4">
    <source>
        <dbReference type="ARBA" id="ARBA00022553"/>
    </source>
</evidence>
<dbReference type="FunFam" id="1.10.150.50:FF:000002">
    <property type="entry name" value="PTPRF interacting protein alpha 1"/>
    <property type="match status" value="1"/>
</dbReference>
<dbReference type="FunFam" id="1.10.150.50:FF:000003">
    <property type="entry name" value="liprin-alpha-2 isoform X1"/>
    <property type="match status" value="1"/>
</dbReference>
<feature type="compositionally biased region" description="Low complexity" evidence="8">
    <location>
        <begin position="75"/>
        <end position="84"/>
    </location>
</feature>
<evidence type="ECO:0000256" key="3">
    <source>
        <dbReference type="ARBA" id="ARBA00022490"/>
    </source>
</evidence>
<dbReference type="GO" id="GO:0050808">
    <property type="term" value="P:synapse organization"/>
    <property type="evidence" value="ECO:0007669"/>
    <property type="project" value="TreeGrafter"/>
</dbReference>
<feature type="region of interest" description="Disordered" evidence="8">
    <location>
        <begin position="59"/>
        <end position="94"/>
    </location>
</feature>
<dbReference type="PANTHER" id="PTHR12587:SF20">
    <property type="entry name" value="LIPRIN-ALPHA, ISOFORM E"/>
    <property type="match status" value="1"/>
</dbReference>
<keyword evidence="4" id="KW-0597">Phosphoprotein</keyword>
<dbReference type="Pfam" id="PF07647">
    <property type="entry name" value="SAM_2"/>
    <property type="match status" value="1"/>
</dbReference>
<feature type="coiled-coil region" evidence="7">
    <location>
        <begin position="474"/>
        <end position="508"/>
    </location>
</feature>
<reference evidence="11" key="1">
    <citation type="submission" date="2022-01" db="EMBL/GenBank/DDBJ databases">
        <authorList>
            <person name="Braso-Vives M."/>
        </authorList>
    </citation>
    <scope>NUCLEOTIDE SEQUENCE</scope>
</reference>
<dbReference type="CDD" id="cd09568">
    <property type="entry name" value="SAM_liprin-alpha1_2_3_4_repeat3"/>
    <property type="match status" value="1"/>
</dbReference>
<organism evidence="11 12">
    <name type="scientific">Branchiostoma lanceolatum</name>
    <name type="common">Common lancelet</name>
    <name type="synonym">Amphioxus lanceolatum</name>
    <dbReference type="NCBI Taxonomy" id="7740"/>
    <lineage>
        <taxon>Eukaryota</taxon>
        <taxon>Metazoa</taxon>
        <taxon>Chordata</taxon>
        <taxon>Cephalochordata</taxon>
        <taxon>Leptocardii</taxon>
        <taxon>Amphioxiformes</taxon>
        <taxon>Branchiostomatidae</taxon>
        <taxon>Branchiostoma</taxon>
    </lineage>
</organism>
<dbReference type="SMART" id="SM00454">
    <property type="entry name" value="SAM"/>
    <property type="match status" value="3"/>
</dbReference>
<dbReference type="CDD" id="cd09565">
    <property type="entry name" value="SAM_liprin-alpha1_2_3_4_repeat2"/>
    <property type="match status" value="1"/>
</dbReference>
<dbReference type="OrthoDB" id="2132119at2759"/>
<keyword evidence="6 7" id="KW-0175">Coiled coil</keyword>
<feature type="coiled-coil region" evidence="7">
    <location>
        <begin position="692"/>
        <end position="733"/>
    </location>
</feature>
<evidence type="ECO:0000313" key="11">
    <source>
        <dbReference type="EMBL" id="CAH1256875.1"/>
    </source>
</evidence>
<dbReference type="CDD" id="cd09562">
    <property type="entry name" value="SAM_liprin-alpha1_2_3_4_repeat1"/>
    <property type="match status" value="1"/>
</dbReference>
<evidence type="ECO:0000313" key="12">
    <source>
        <dbReference type="Proteomes" id="UP000838412"/>
    </source>
</evidence>
<proteinExistence type="inferred from homology"/>
<name>A0A8K0ELZ9_BRALA</name>
<dbReference type="EMBL" id="OV696688">
    <property type="protein sequence ID" value="CAH1256875.1"/>
    <property type="molecule type" value="Genomic_DNA"/>
</dbReference>
<feature type="coiled-coil region" evidence="7">
    <location>
        <begin position="154"/>
        <end position="188"/>
    </location>
</feature>
<feature type="coiled-coil region" evidence="7">
    <location>
        <begin position="548"/>
        <end position="582"/>
    </location>
</feature>
<feature type="compositionally biased region" description="Basic and acidic residues" evidence="8">
    <location>
        <begin position="264"/>
        <end position="292"/>
    </location>
</feature>
<evidence type="ECO:0000256" key="8">
    <source>
        <dbReference type="SAM" id="MobiDB-lite"/>
    </source>
</evidence>
<dbReference type="GO" id="GO:0048786">
    <property type="term" value="C:presynaptic active zone"/>
    <property type="evidence" value="ECO:0007669"/>
    <property type="project" value="TreeGrafter"/>
</dbReference>
<feature type="region of interest" description="Disordered" evidence="8">
    <location>
        <begin position="1288"/>
        <end position="1324"/>
    </location>
</feature>
<dbReference type="InterPro" id="IPR037620">
    <property type="entry name" value="LIP-1_SAM_1"/>
</dbReference>
<evidence type="ECO:0000256" key="2">
    <source>
        <dbReference type="ARBA" id="ARBA00007026"/>
    </source>
</evidence>
<evidence type="ECO:0000256" key="1">
    <source>
        <dbReference type="ARBA" id="ARBA00004496"/>
    </source>
</evidence>
<keyword evidence="3" id="KW-0963">Cytoplasm</keyword>
<evidence type="ECO:0000256" key="9">
    <source>
        <dbReference type="SAM" id="Phobius"/>
    </source>
</evidence>
<evidence type="ECO:0000256" key="7">
    <source>
        <dbReference type="SAM" id="Coils"/>
    </source>
</evidence>
<dbReference type="InterPro" id="IPR013761">
    <property type="entry name" value="SAM/pointed_sf"/>
</dbReference>
<gene>
    <name evidence="11" type="primary">PPFIA2</name>
    <name evidence="11" type="ORF">BLAG_LOCUS14982</name>
</gene>
<sequence>MVDIMMCDVMPTISEDSISQRGSLAGGDDANFEQLMVNMLDERDKLLDSLRATQETLATTQSTAKELQQERDSLQRQLQSSLPQMKDEKKRSERAGREKLRRFLALGRGAFLLLIIMMMSGFSHVPLAARQNCLMSCHLACPYASEFAALTKELNMCREHLLEREEEISELKAERNNTRLLLEHLECLVSRHERSLRMTVVKRQSQNPAGVSSEVEVLKALKSLFEHHKALDEKVRERLRVALERVAALEEEVANKNSELDGIRGQKMVEKGGDEGDSTVEKTEDGEQKQETTRTNSLPGKRLSNGSIDPDDHVSRVVELQDTLEKQNADLKAARERVSELAGQVGGLEDSLQQAQRDLVKSSESAAKQQRDLREAMAQKEDMEERITTLEKRYLSVQREATSLHDLNDKLETELANKDSALKQSEDKVHQLQERLELAEQSLSQLSRRADQLPGVEAELAKRDAALTQITWSQKQAEERHGTVAERLAHLEDQLEETTMELNRARQREKMNEEHNARLSETVDKLLTESNERLQLHLKERMSALDDKNSLTQELEFTRKRLEETQLEKEKLLEEIDKVKVDGEFRKAHNAGRTMIDGRSLPDLSARYPLSPNIVVGGQADGSGVPRRPTPGRYRADPSRVQTLNEQEWEKAEQATVLANVQQAFESDSEFGIEEEDEDVYSAVDLLSPSGHTDAQTLARMLQEQLDAINNEIRLIQEEKESTEQRAEEIESRVQSTFDLGSIGRLRSERLGSTSPSGSGRSTPKLPRSPAVDAQGGDGAGNQSPGSGGGFGLPTATSLSSESSNTSSQSPASSKEDSKEERSIKCESSPPTPRSLQLDRVAAALAAHSSEDVRSSGDSQSTPSPLSSTNSSQDSLHKQPPKKRGIKSSIGRLFGKKKGEAGKMASNSKELLGGGEGDVSQDAMGLGVGPGQKREMERRLKKNGSGQMRTSEKYELLEEARRSGLPFALWNGPTIVAWLELWVGMPAWYVAACRANVKSGAIMSALSDQEIQREIGISNPLHRLKLRLAIQEMVSLTSPSAPSTSRTTTGNVWVTREEMESENQAIPAFTTLAYGDMNHEWIGNEWLPSLGLPQYRSTFMECLVDARMLDHLTKKDLRGQLKMVDSFHRTSLQYGIQCLKRLNYDRKELERQREDSNNEVKDVLVWTNERVIRWVQSIGLREYASNLIESGVHGALIALDDSFDHNSMALALQIPTTNQQARQVLEREFNSLLALGTDRRPLEYFLIINIDHIFLKQGDFKRQPSWRRRLRPKEVGGMKEREAVMAGADGTGTLPSNFRIRGPGPQPMSTSPGSRRHQRDGTSPCRVDLMIQSILCARSHISYTGRGEGVGVASPRTPVTPDPPAARIQHFRKTM</sequence>
<dbReference type="PANTHER" id="PTHR12587">
    <property type="entry name" value="LAR INTERACTING PROTEIN LIP -RELATED PROTEIN"/>
    <property type="match status" value="1"/>
</dbReference>
<dbReference type="InterPro" id="IPR037621">
    <property type="entry name" value="LIP-1_SAM_2"/>
</dbReference>
<feature type="domain" description="SAM" evidence="10">
    <location>
        <begin position="970"/>
        <end position="1036"/>
    </location>
</feature>
<dbReference type="GO" id="GO:0005737">
    <property type="term" value="C:cytoplasm"/>
    <property type="evidence" value="ECO:0007669"/>
    <property type="project" value="UniProtKB-SubCell"/>
</dbReference>
<keyword evidence="12" id="KW-1185">Reference proteome</keyword>
<keyword evidence="5" id="KW-0677">Repeat</keyword>
<feature type="compositionally biased region" description="Basic and acidic residues" evidence="8">
    <location>
        <begin position="85"/>
        <end position="94"/>
    </location>
</feature>
<feature type="transmembrane region" description="Helical" evidence="9">
    <location>
        <begin position="103"/>
        <end position="127"/>
    </location>
</feature>
<feature type="domain" description="SAM" evidence="10">
    <location>
        <begin position="1085"/>
        <end position="1142"/>
    </location>
</feature>
<evidence type="ECO:0000256" key="5">
    <source>
        <dbReference type="ARBA" id="ARBA00022737"/>
    </source>
</evidence>
<dbReference type="InterPro" id="IPR029515">
    <property type="entry name" value="Liprin"/>
</dbReference>
<dbReference type="SUPFAM" id="SSF57997">
    <property type="entry name" value="Tropomyosin"/>
    <property type="match status" value="1"/>
</dbReference>
<evidence type="ECO:0000259" key="10">
    <source>
        <dbReference type="PROSITE" id="PS50105"/>
    </source>
</evidence>
<dbReference type="Pfam" id="PF25526">
    <property type="entry name" value="LIP-1"/>
    <property type="match status" value="1"/>
</dbReference>
<feature type="region of interest" description="Disordered" evidence="8">
    <location>
        <begin position="741"/>
        <end position="947"/>
    </location>
</feature>
<keyword evidence="9" id="KW-0472">Membrane</keyword>
<dbReference type="Gene3D" id="1.10.287.1490">
    <property type="match status" value="1"/>
</dbReference>
<dbReference type="InterPro" id="IPR001660">
    <property type="entry name" value="SAM"/>
</dbReference>
<dbReference type="PROSITE" id="PS50105">
    <property type="entry name" value="SAM_DOMAIN"/>
    <property type="match status" value="3"/>
</dbReference>
<feature type="compositionally biased region" description="Basic and acidic residues" evidence="8">
    <location>
        <begin position="814"/>
        <end position="825"/>
    </location>
</feature>
<evidence type="ECO:0000256" key="6">
    <source>
        <dbReference type="ARBA" id="ARBA00023054"/>
    </source>
</evidence>
<keyword evidence="9" id="KW-1133">Transmembrane helix</keyword>
<keyword evidence="9" id="KW-0812">Transmembrane</keyword>
<comment type="subcellular location">
    <subcellularLocation>
        <location evidence="1">Cytoplasm</location>
    </subcellularLocation>
</comment>
<feature type="compositionally biased region" description="Low complexity" evidence="8">
    <location>
        <begin position="752"/>
        <end position="764"/>
    </location>
</feature>
<protein>
    <submittedName>
        <fullName evidence="11">PPFIA2 protein</fullName>
    </submittedName>
</protein>
<accession>A0A8K0ELZ9</accession>
<feature type="compositionally biased region" description="Gly residues" evidence="8">
    <location>
        <begin position="776"/>
        <end position="792"/>
    </location>
</feature>
<feature type="region of interest" description="Disordered" evidence="8">
    <location>
        <begin position="264"/>
        <end position="313"/>
    </location>
</feature>
<feature type="compositionally biased region" description="Low complexity" evidence="8">
    <location>
        <begin position="856"/>
        <end position="874"/>
    </location>
</feature>
<dbReference type="InterPro" id="IPR057892">
    <property type="entry name" value="LIP-1_CC2"/>
</dbReference>
<feature type="domain" description="SAM" evidence="10">
    <location>
        <begin position="1166"/>
        <end position="1235"/>
    </location>
</feature>
<comment type="similarity">
    <text evidence="2">Belongs to the liprin family. Liprin-alpha subfamily.</text>
</comment>
<dbReference type="SUPFAM" id="SSF47769">
    <property type="entry name" value="SAM/Pointed domain"/>
    <property type="match status" value="3"/>
</dbReference>
<feature type="compositionally biased region" description="Low complexity" evidence="8">
    <location>
        <begin position="798"/>
        <end position="813"/>
    </location>
</feature>
<dbReference type="FunFam" id="1.10.150.50:FF:000004">
    <property type="entry name" value="PTPRF interacting protein alpha 1"/>
    <property type="match status" value="1"/>
</dbReference>
<dbReference type="Proteomes" id="UP000838412">
    <property type="component" value="Chromosome 3"/>
</dbReference>